<comment type="caution">
    <text evidence="4">The sequence shown here is derived from an EMBL/GenBank/DDBJ whole genome shotgun (WGS) entry which is preliminary data.</text>
</comment>
<name>A0ABW5KPL8_9SPHI</name>
<evidence type="ECO:0000259" key="3">
    <source>
        <dbReference type="Pfam" id="PF02719"/>
    </source>
</evidence>
<accession>A0ABW5KPL8</accession>
<dbReference type="Pfam" id="PF13727">
    <property type="entry name" value="CoA_binding_3"/>
    <property type="match status" value="1"/>
</dbReference>
<evidence type="ECO:0000256" key="1">
    <source>
        <dbReference type="ARBA" id="ARBA00007430"/>
    </source>
</evidence>
<feature type="transmembrane region" description="Helical" evidence="2">
    <location>
        <begin position="120"/>
        <end position="139"/>
    </location>
</feature>
<feature type="domain" description="Polysaccharide biosynthesis protein CapD-like" evidence="3">
    <location>
        <begin position="299"/>
        <end position="581"/>
    </location>
</feature>
<dbReference type="Pfam" id="PF02719">
    <property type="entry name" value="Polysacc_synt_2"/>
    <property type="match status" value="1"/>
</dbReference>
<evidence type="ECO:0000313" key="4">
    <source>
        <dbReference type="EMBL" id="MFD2549552.1"/>
    </source>
</evidence>
<gene>
    <name evidence="4" type="ORF">ACFSR5_18020</name>
</gene>
<keyword evidence="5" id="KW-1185">Reference proteome</keyword>
<dbReference type="RefSeq" id="WP_380905869.1">
    <property type="nucleotide sequence ID" value="NZ_JBHUEG010000012.1"/>
</dbReference>
<keyword evidence="2" id="KW-1133">Transmembrane helix</keyword>
<evidence type="ECO:0000256" key="2">
    <source>
        <dbReference type="SAM" id="Phobius"/>
    </source>
</evidence>
<feature type="transmembrane region" description="Helical" evidence="2">
    <location>
        <begin position="160"/>
        <end position="176"/>
    </location>
</feature>
<dbReference type="Proteomes" id="UP001597545">
    <property type="component" value="Unassembled WGS sequence"/>
</dbReference>
<feature type="transmembrane region" description="Helical" evidence="2">
    <location>
        <begin position="17"/>
        <end position="38"/>
    </location>
</feature>
<comment type="similarity">
    <text evidence="1">Belongs to the polysaccharide synthase family.</text>
</comment>
<dbReference type="PANTHER" id="PTHR43318">
    <property type="entry name" value="UDP-N-ACETYLGLUCOSAMINE 4,6-DEHYDRATASE"/>
    <property type="match status" value="1"/>
</dbReference>
<proteinExistence type="inferred from homology"/>
<sequence length="653" mass="74651">MDLSLLKRKLRKDNPRWVILLIDLIIVFGCYLASHFIVNSFKGVFDVELMVKKSILILSIYLVAFLWMKTYRDIVRHTGLSEAIRIFKTVWLACMLLFIVSLGIRHFVPKDTVMGDYLRLSYALIFSHGFFTMVMLVAARVVYRQVYEMLFFTKRKSKHLLIFGASRPGLVAYAMLQDDIRAKNKVLAFVEDKPNRVGKNSRGIRIMHITDIDEQFVRKHDIDEVIIAVENNDPERLSRVTDHFQQLNLELKIMQPGRSLLNGGGKRQIRKLRIEDLLGRKPIKLDNPVVEQELKGRTVLVTGAAGSIGSELARQIASLPYHKVVLLDQAESPLYDVQQTIHMSNPEEAYFIVGDVRDKVFMRRVFEKYKPDVVFHAAAYKHVPLMEDNPYEAIWTNVYGSRIMADLSMEFGVYKFVMISTDKAVNPTNVMGASKRAAEIYINSCNARSGTNFIITRFGNVLGSNGSVIPLFEKQMEKGGPLTLTHPDITRYFMTIPEACQLVLEAGTMGKGGEIFVFDMGKSVKIIDLAKRMIKLKGYRYPQDIDIKIVGLRPGEKIFEELLANNENTKKTHHPKIMIANVCTDDLPEKRGLIESLCLYVQQEDLTEKNNEIEVVRRLKMIVPEFVSQNSIFSQLDNSEETEAKREITKDIV</sequence>
<organism evidence="4 5">
    <name type="scientific">Sphingobacterium suaedae</name>
    <dbReference type="NCBI Taxonomy" id="1686402"/>
    <lineage>
        <taxon>Bacteria</taxon>
        <taxon>Pseudomonadati</taxon>
        <taxon>Bacteroidota</taxon>
        <taxon>Sphingobacteriia</taxon>
        <taxon>Sphingobacteriales</taxon>
        <taxon>Sphingobacteriaceae</taxon>
        <taxon>Sphingobacterium</taxon>
    </lineage>
</organism>
<keyword evidence="2" id="KW-0812">Transmembrane</keyword>
<feature type="transmembrane region" description="Helical" evidence="2">
    <location>
        <begin position="50"/>
        <end position="68"/>
    </location>
</feature>
<protein>
    <submittedName>
        <fullName evidence="4">Polysaccharide biosynthesis protein</fullName>
    </submittedName>
</protein>
<dbReference type="InterPro" id="IPR051203">
    <property type="entry name" value="Polysaccharide_Synthase-Rel"/>
</dbReference>
<dbReference type="CDD" id="cd05237">
    <property type="entry name" value="UDP_invert_4-6DH_SDR_e"/>
    <property type="match status" value="1"/>
</dbReference>
<evidence type="ECO:0000313" key="5">
    <source>
        <dbReference type="Proteomes" id="UP001597545"/>
    </source>
</evidence>
<dbReference type="EMBL" id="JBHULR010000015">
    <property type="protein sequence ID" value="MFD2549552.1"/>
    <property type="molecule type" value="Genomic_DNA"/>
</dbReference>
<keyword evidence="2" id="KW-0472">Membrane</keyword>
<dbReference type="SUPFAM" id="SSF51735">
    <property type="entry name" value="NAD(P)-binding Rossmann-fold domains"/>
    <property type="match status" value="2"/>
</dbReference>
<dbReference type="InterPro" id="IPR036291">
    <property type="entry name" value="NAD(P)-bd_dom_sf"/>
</dbReference>
<dbReference type="InterPro" id="IPR003869">
    <property type="entry name" value="Polysac_CapD-like"/>
</dbReference>
<dbReference type="PANTHER" id="PTHR43318:SF1">
    <property type="entry name" value="POLYSACCHARIDE BIOSYNTHESIS PROTEIN EPSC-RELATED"/>
    <property type="match status" value="1"/>
</dbReference>
<reference evidence="5" key="1">
    <citation type="journal article" date="2019" name="Int. J. Syst. Evol. Microbiol.">
        <title>The Global Catalogue of Microorganisms (GCM) 10K type strain sequencing project: providing services to taxonomists for standard genome sequencing and annotation.</title>
        <authorList>
            <consortium name="The Broad Institute Genomics Platform"/>
            <consortium name="The Broad Institute Genome Sequencing Center for Infectious Disease"/>
            <person name="Wu L."/>
            <person name="Ma J."/>
        </authorList>
    </citation>
    <scope>NUCLEOTIDE SEQUENCE [LARGE SCALE GENOMIC DNA]</scope>
    <source>
        <strain evidence="5">KCTC 42662</strain>
    </source>
</reference>
<dbReference type="Gene3D" id="3.40.50.720">
    <property type="entry name" value="NAD(P)-binding Rossmann-like Domain"/>
    <property type="match status" value="2"/>
</dbReference>
<feature type="transmembrane region" description="Helical" evidence="2">
    <location>
        <begin position="89"/>
        <end position="108"/>
    </location>
</feature>